<feature type="domain" description="D-isomer specific 2-hydroxyacid dehydrogenase NAD-binding" evidence="6">
    <location>
        <begin position="105"/>
        <end position="302"/>
    </location>
</feature>
<keyword evidence="2 4" id="KW-0560">Oxidoreductase</keyword>
<evidence type="ECO:0000256" key="3">
    <source>
        <dbReference type="ARBA" id="ARBA00023027"/>
    </source>
</evidence>
<dbReference type="STRING" id="1802758.A3A96_02260"/>
<dbReference type="GO" id="GO:0006564">
    <property type="term" value="P:L-serine biosynthetic process"/>
    <property type="evidence" value="ECO:0007669"/>
    <property type="project" value="UniProtKB-ARBA"/>
</dbReference>
<dbReference type="PANTHER" id="PTHR43026">
    <property type="entry name" value="2-HYDROXYACID DEHYDROGENASE HOMOLOG 1-RELATED"/>
    <property type="match status" value="1"/>
</dbReference>
<evidence type="ECO:0000256" key="2">
    <source>
        <dbReference type="ARBA" id="ARBA00023002"/>
    </source>
</evidence>
<name>A0A1G2TY98_9BACT</name>
<dbReference type="Pfam" id="PF00389">
    <property type="entry name" value="2-Hacid_dh"/>
    <property type="match status" value="1"/>
</dbReference>
<dbReference type="GO" id="GO:0008720">
    <property type="term" value="F:D-lactate dehydrogenase (NAD+) activity"/>
    <property type="evidence" value="ECO:0007669"/>
    <property type="project" value="TreeGrafter"/>
</dbReference>
<dbReference type="InterPro" id="IPR006140">
    <property type="entry name" value="D-isomer_DH_NAD-bd"/>
</dbReference>
<evidence type="ECO:0000313" key="8">
    <source>
        <dbReference type="Proteomes" id="UP000177707"/>
    </source>
</evidence>
<dbReference type="InterPro" id="IPR006139">
    <property type="entry name" value="D-isomer_2_OHA_DH_cat_dom"/>
</dbReference>
<evidence type="ECO:0000256" key="1">
    <source>
        <dbReference type="ARBA" id="ARBA00005854"/>
    </source>
</evidence>
<evidence type="ECO:0000313" key="7">
    <source>
        <dbReference type="EMBL" id="OHB02257.1"/>
    </source>
</evidence>
<dbReference type="Proteomes" id="UP000177707">
    <property type="component" value="Unassembled WGS sequence"/>
</dbReference>
<feature type="domain" description="D-isomer specific 2-hydroxyacid dehydrogenase catalytic" evidence="5">
    <location>
        <begin position="25"/>
        <end position="332"/>
    </location>
</feature>
<proteinExistence type="inferred from homology"/>
<dbReference type="GO" id="GO:0004617">
    <property type="term" value="F:phosphoglycerate dehydrogenase activity"/>
    <property type="evidence" value="ECO:0007669"/>
    <property type="project" value="UniProtKB-ARBA"/>
</dbReference>
<dbReference type="SUPFAM" id="SSF51735">
    <property type="entry name" value="NAD(P)-binding Rossmann-fold domains"/>
    <property type="match status" value="1"/>
</dbReference>
<comment type="caution">
    <text evidence="7">The sequence shown here is derived from an EMBL/GenBank/DDBJ whole genome shotgun (WGS) entry which is preliminary data.</text>
</comment>
<dbReference type="GO" id="GO:0047545">
    <property type="term" value="F:(S)-2-hydroxyglutarate dehydrogenase activity"/>
    <property type="evidence" value="ECO:0007669"/>
    <property type="project" value="UniProtKB-ARBA"/>
</dbReference>
<evidence type="ECO:0000259" key="5">
    <source>
        <dbReference type="Pfam" id="PF00389"/>
    </source>
</evidence>
<dbReference type="PROSITE" id="PS00065">
    <property type="entry name" value="D_2_HYDROXYACID_DH_1"/>
    <property type="match status" value="1"/>
</dbReference>
<dbReference type="Gene3D" id="3.40.50.720">
    <property type="entry name" value="NAD(P)-binding Rossmann-like Domain"/>
    <property type="match status" value="2"/>
</dbReference>
<dbReference type="InterPro" id="IPR036291">
    <property type="entry name" value="NAD(P)-bd_dom_sf"/>
</dbReference>
<keyword evidence="3" id="KW-0520">NAD</keyword>
<evidence type="ECO:0000259" key="6">
    <source>
        <dbReference type="Pfam" id="PF02826"/>
    </source>
</evidence>
<reference evidence="7 8" key="1">
    <citation type="journal article" date="2016" name="Nat. Commun.">
        <title>Thousands of microbial genomes shed light on interconnected biogeochemical processes in an aquifer system.</title>
        <authorList>
            <person name="Anantharaman K."/>
            <person name="Brown C.T."/>
            <person name="Hug L.A."/>
            <person name="Sharon I."/>
            <person name="Castelle C.J."/>
            <person name="Probst A.J."/>
            <person name="Thomas B.C."/>
            <person name="Singh A."/>
            <person name="Wilkins M.J."/>
            <person name="Karaoz U."/>
            <person name="Brodie E.L."/>
            <person name="Williams K.H."/>
            <person name="Hubbard S.S."/>
            <person name="Banfield J.F."/>
        </authorList>
    </citation>
    <scope>NUCLEOTIDE SEQUENCE [LARGE SCALE GENOMIC DNA]</scope>
</reference>
<comment type="similarity">
    <text evidence="1 4">Belongs to the D-isomer specific 2-hydroxyacid dehydrogenase family.</text>
</comment>
<dbReference type="EMBL" id="MHWB01000005">
    <property type="protein sequence ID" value="OHB02257.1"/>
    <property type="molecule type" value="Genomic_DNA"/>
</dbReference>
<gene>
    <name evidence="7" type="ORF">A3A96_02260</name>
</gene>
<protein>
    <recommendedName>
        <fullName evidence="9">Hydroxyacid dehydrogenase</fullName>
    </recommendedName>
</protein>
<dbReference type="Pfam" id="PF02826">
    <property type="entry name" value="2-Hacid_dh_C"/>
    <property type="match status" value="1"/>
</dbReference>
<dbReference type="SUPFAM" id="SSF52283">
    <property type="entry name" value="Formate/glycerate dehydrogenase catalytic domain-like"/>
    <property type="match status" value="1"/>
</dbReference>
<dbReference type="FunFam" id="3.40.50.720:FF:000041">
    <property type="entry name" value="D-3-phosphoglycerate dehydrogenase"/>
    <property type="match status" value="1"/>
</dbReference>
<dbReference type="GO" id="GO:0051287">
    <property type="term" value="F:NAD binding"/>
    <property type="evidence" value="ECO:0007669"/>
    <property type="project" value="InterPro"/>
</dbReference>
<dbReference type="AlphaFoldDB" id="A0A1G2TY98"/>
<dbReference type="PANTHER" id="PTHR43026:SF1">
    <property type="entry name" value="2-HYDROXYACID DEHYDROGENASE HOMOLOG 1-RELATED"/>
    <property type="match status" value="1"/>
</dbReference>
<accession>A0A1G2TY98</accession>
<evidence type="ECO:0008006" key="9">
    <source>
        <dbReference type="Google" id="ProtNLM"/>
    </source>
</evidence>
<evidence type="ECO:0000256" key="4">
    <source>
        <dbReference type="RuleBase" id="RU003719"/>
    </source>
</evidence>
<dbReference type="InterPro" id="IPR029752">
    <property type="entry name" value="D-isomer_DH_CS1"/>
</dbReference>
<organism evidence="7 8">
    <name type="scientific">Candidatus Zambryskibacteria bacterium RIFCSPLOWO2_01_FULL_39_39</name>
    <dbReference type="NCBI Taxonomy" id="1802758"/>
    <lineage>
        <taxon>Bacteria</taxon>
        <taxon>Candidatus Zambryskiibacteriota</taxon>
    </lineage>
</organism>
<sequence>MNILYLHKEEWEKEYVNGHLTGHNTYFSKSFEETPVDILNSIEILSIFVSHKCGVEEIAKLPNLKLIVARSTGFDYVDVGAARSKGIEVAYVPSYGENTVAEFAFALLLAISRKIPEAHEQVTETGSFTQSSLCGFDLKGKTIGVIGTGRIGTNAIKMAKGFNMNVVAYDPFPKQNLEEKLGFRYVGFEELLSLSDVITLHAMLSDSTRHMINEESIKHIKRGAVLINTARGGLVQTSALVKALEEDIISAAGLDVLEEEGDMNDEMNLLNDSHPKLEELKNVLANHYLINHPKVIVTPHIAFNTTEAIHRILDTTIENINAFASGEVKNRVP</sequence>
<dbReference type="InterPro" id="IPR058205">
    <property type="entry name" value="D-LDH-like"/>
</dbReference>